<dbReference type="Proteomes" id="UP000325813">
    <property type="component" value="Segment"/>
</dbReference>
<proteinExistence type="predicted"/>
<evidence type="ECO:0000313" key="1">
    <source>
        <dbReference type="EMBL" id="QFG12318.1"/>
    </source>
</evidence>
<dbReference type="RefSeq" id="YP_009852457.1">
    <property type="nucleotide sequence ID" value="NC_048813.1"/>
</dbReference>
<accession>A0A5J6TPN5</accession>
<gene>
    <name evidence="1" type="primary">5</name>
    <name evidence="1" type="ORF">PBI_RANCH_5</name>
</gene>
<dbReference type="KEGG" id="vg:55623089"/>
<dbReference type="GO" id="GO:0004622">
    <property type="term" value="F:phosphatidylcholine lysophospholipase activity"/>
    <property type="evidence" value="ECO:0007669"/>
    <property type="project" value="TreeGrafter"/>
</dbReference>
<dbReference type="Gene3D" id="3.40.50.1110">
    <property type="entry name" value="SGNH hydrolase"/>
    <property type="match status" value="1"/>
</dbReference>
<dbReference type="GeneID" id="55623089"/>
<dbReference type="SUPFAM" id="SSF52266">
    <property type="entry name" value="SGNH hydrolase"/>
    <property type="match status" value="1"/>
</dbReference>
<protein>
    <submittedName>
        <fullName evidence="1">Esterase</fullName>
    </submittedName>
</protein>
<reference evidence="1 2" key="1">
    <citation type="submission" date="2019-07" db="EMBL/GenBank/DDBJ databases">
        <authorList>
            <person name="Fryberger R.B."/>
            <person name="Stoner T.H."/>
            <person name="Garlena R.A."/>
            <person name="Russell D.A."/>
            <person name="Pope W.H."/>
            <person name="Jacobs-Sera D."/>
            <person name="Hatfull G.F."/>
        </authorList>
    </citation>
    <scope>NUCLEOTIDE SEQUENCE [LARGE SCALE GENOMIC DNA]</scope>
</reference>
<organism evidence="1 2">
    <name type="scientific">Gordonia phage Ranch</name>
    <dbReference type="NCBI Taxonomy" id="2599848"/>
    <lineage>
        <taxon>Viruses</taxon>
        <taxon>Duplodnaviria</taxon>
        <taxon>Heunggongvirae</taxon>
        <taxon>Uroviricota</taxon>
        <taxon>Caudoviricetes</taxon>
        <taxon>Dovevirinae</taxon>
        <taxon>Lambovirus</taxon>
        <taxon>Lambovirus ranch</taxon>
    </lineage>
</organism>
<dbReference type="InterPro" id="IPR036514">
    <property type="entry name" value="SGNH_hydro_sf"/>
</dbReference>
<sequence>MAYVPVGVDDNNLLPPAVRGKLLETTGASNLASFVTLGDSRTQFNGTVNQADTSGDSITKLDRGYMTWAMILLRQRMRWLKNGGVGGDTVAQMLARTDALLALNPGWLIGFGCINSINNDVTAATIITDLTSIFNKCAAAGVRVVWGTDWYSAGTSTTARKAEMDKVNQWLREQATTRRGFYLADYAARMVDPVTGQIQAALASDNLHQDGPGGFVMAQELVRVLEPLVPPSDRLIHSNADSTNLITNGMFDGDTSGRATGWASGSGGTVTYTKVARTDGYPGFWQQVAVVGATATRLRWDLPVAGGKWVGGDTVVGELEFETDPTDWNVTEFSLVVHCYNVPAGQVFRAVDCVHASGTPALTAAARPPKGIFRTPAITIHPDTTEVRLYVNCLGTGTYRVARARLRKV</sequence>
<name>A0A5J6TPN5_9CAUD</name>
<dbReference type="PANTHER" id="PTHR30383">
    <property type="entry name" value="THIOESTERASE 1/PROTEASE 1/LYSOPHOSPHOLIPASE L1"/>
    <property type="match status" value="1"/>
</dbReference>
<keyword evidence="2" id="KW-1185">Reference proteome</keyword>
<dbReference type="EMBL" id="MN234207">
    <property type="protein sequence ID" value="QFG12318.1"/>
    <property type="molecule type" value="Genomic_DNA"/>
</dbReference>
<dbReference type="InterPro" id="IPR051532">
    <property type="entry name" value="Ester_Hydrolysis_Enzymes"/>
</dbReference>
<evidence type="ECO:0000313" key="2">
    <source>
        <dbReference type="Proteomes" id="UP000325813"/>
    </source>
</evidence>
<dbReference type="PANTHER" id="PTHR30383:SF5">
    <property type="entry name" value="SGNH HYDROLASE-TYPE ESTERASE DOMAIN-CONTAINING PROTEIN"/>
    <property type="match status" value="1"/>
</dbReference>